<feature type="region of interest" description="Disordered" evidence="1">
    <location>
        <begin position="426"/>
        <end position="447"/>
    </location>
</feature>
<dbReference type="OrthoDB" id="8965057at2759"/>
<protein>
    <submittedName>
        <fullName evidence="2">CLUMA_CG003185, isoform A</fullName>
    </submittedName>
</protein>
<feature type="compositionally biased region" description="Low complexity" evidence="1">
    <location>
        <begin position="1064"/>
        <end position="1074"/>
    </location>
</feature>
<feature type="compositionally biased region" description="Basic and acidic residues" evidence="1">
    <location>
        <begin position="260"/>
        <end position="274"/>
    </location>
</feature>
<dbReference type="PANTHER" id="PTHR23039:SF9">
    <property type="entry name" value="LOW QUALITY PROTEIN: NHS-LIKE PROTEIN 1"/>
    <property type="match status" value="1"/>
</dbReference>
<feature type="region of interest" description="Disordered" evidence="1">
    <location>
        <begin position="1668"/>
        <end position="1704"/>
    </location>
</feature>
<dbReference type="STRING" id="568069.A0A1J1HN09"/>
<dbReference type="Proteomes" id="UP000183832">
    <property type="component" value="Unassembled WGS sequence"/>
</dbReference>
<feature type="compositionally biased region" description="Low complexity" evidence="1">
    <location>
        <begin position="790"/>
        <end position="805"/>
    </location>
</feature>
<dbReference type="Gene3D" id="1.20.5.340">
    <property type="match status" value="1"/>
</dbReference>
<feature type="compositionally biased region" description="Low complexity" evidence="1">
    <location>
        <begin position="728"/>
        <end position="744"/>
    </location>
</feature>
<evidence type="ECO:0000313" key="3">
    <source>
        <dbReference type="Proteomes" id="UP000183832"/>
    </source>
</evidence>
<accession>A0A1J1HN09</accession>
<reference evidence="2 3" key="1">
    <citation type="submission" date="2015-04" db="EMBL/GenBank/DDBJ databases">
        <authorList>
            <person name="Syromyatnikov M.Y."/>
            <person name="Popov V.N."/>
        </authorList>
    </citation>
    <scope>NUCLEOTIDE SEQUENCE [LARGE SCALE GENOMIC DNA]</scope>
</reference>
<feature type="compositionally biased region" description="Basic and acidic residues" evidence="1">
    <location>
        <begin position="462"/>
        <end position="476"/>
    </location>
</feature>
<feature type="compositionally biased region" description="Low complexity" evidence="1">
    <location>
        <begin position="533"/>
        <end position="544"/>
    </location>
</feature>
<evidence type="ECO:0000256" key="1">
    <source>
        <dbReference type="SAM" id="MobiDB-lite"/>
    </source>
</evidence>
<feature type="compositionally biased region" description="Polar residues" evidence="1">
    <location>
        <begin position="477"/>
        <end position="505"/>
    </location>
</feature>
<evidence type="ECO:0000313" key="2">
    <source>
        <dbReference type="EMBL" id="CRK89440.1"/>
    </source>
</evidence>
<feature type="region of interest" description="Disordered" evidence="1">
    <location>
        <begin position="1064"/>
        <end position="1104"/>
    </location>
</feature>
<dbReference type="PANTHER" id="PTHR23039">
    <property type="entry name" value="NANCE-HORAN SYNDROME PROTEIN"/>
    <property type="match status" value="1"/>
</dbReference>
<name>A0A1J1HN09_9DIPT</name>
<feature type="compositionally biased region" description="Low complexity" evidence="1">
    <location>
        <begin position="15"/>
        <end position="28"/>
    </location>
</feature>
<organism evidence="2 3">
    <name type="scientific">Clunio marinus</name>
    <dbReference type="NCBI Taxonomy" id="568069"/>
    <lineage>
        <taxon>Eukaryota</taxon>
        <taxon>Metazoa</taxon>
        <taxon>Ecdysozoa</taxon>
        <taxon>Arthropoda</taxon>
        <taxon>Hexapoda</taxon>
        <taxon>Insecta</taxon>
        <taxon>Pterygota</taxon>
        <taxon>Neoptera</taxon>
        <taxon>Endopterygota</taxon>
        <taxon>Diptera</taxon>
        <taxon>Nematocera</taxon>
        <taxon>Chironomoidea</taxon>
        <taxon>Chironomidae</taxon>
        <taxon>Clunio</taxon>
    </lineage>
</organism>
<feature type="compositionally biased region" description="Polar residues" evidence="1">
    <location>
        <begin position="1357"/>
        <end position="1379"/>
    </location>
</feature>
<feature type="region of interest" description="Disordered" evidence="1">
    <location>
        <begin position="459"/>
        <end position="585"/>
    </location>
</feature>
<feature type="region of interest" description="Disordered" evidence="1">
    <location>
        <begin position="14"/>
        <end position="33"/>
    </location>
</feature>
<feature type="compositionally biased region" description="Low complexity" evidence="1">
    <location>
        <begin position="554"/>
        <end position="585"/>
    </location>
</feature>
<dbReference type="GO" id="GO:0030154">
    <property type="term" value="P:cell differentiation"/>
    <property type="evidence" value="ECO:0007669"/>
    <property type="project" value="TreeGrafter"/>
</dbReference>
<gene>
    <name evidence="2" type="ORF">CLUMA_CG003185</name>
</gene>
<feature type="region of interest" description="Disordered" evidence="1">
    <location>
        <begin position="777"/>
        <end position="814"/>
    </location>
</feature>
<proteinExistence type="predicted"/>
<feature type="compositionally biased region" description="Low complexity" evidence="1">
    <location>
        <begin position="1668"/>
        <end position="1678"/>
    </location>
</feature>
<feature type="compositionally biased region" description="Polar residues" evidence="1">
    <location>
        <begin position="1416"/>
        <end position="1440"/>
    </location>
</feature>
<feature type="compositionally biased region" description="Polar residues" evidence="1">
    <location>
        <begin position="1689"/>
        <end position="1704"/>
    </location>
</feature>
<feature type="region of interest" description="Disordered" evidence="1">
    <location>
        <begin position="708"/>
        <end position="744"/>
    </location>
</feature>
<feature type="region of interest" description="Disordered" evidence="1">
    <location>
        <begin position="1347"/>
        <end position="1443"/>
    </location>
</feature>
<feature type="compositionally biased region" description="Basic and acidic residues" evidence="1">
    <location>
        <begin position="355"/>
        <end position="369"/>
    </location>
</feature>
<feature type="compositionally biased region" description="Polar residues" evidence="1">
    <location>
        <begin position="1075"/>
        <end position="1091"/>
    </location>
</feature>
<feature type="compositionally biased region" description="Basic residues" evidence="1">
    <location>
        <begin position="336"/>
        <end position="347"/>
    </location>
</feature>
<keyword evidence="3" id="KW-1185">Reference proteome</keyword>
<feature type="compositionally biased region" description="Polar residues" evidence="1">
    <location>
        <begin position="1398"/>
        <end position="1408"/>
    </location>
</feature>
<feature type="compositionally biased region" description="Basic and acidic residues" evidence="1">
    <location>
        <begin position="708"/>
        <end position="720"/>
    </location>
</feature>
<feature type="region of interest" description="Disordered" evidence="1">
    <location>
        <begin position="314"/>
        <end position="369"/>
    </location>
</feature>
<dbReference type="EMBL" id="CVRI01000012">
    <property type="protein sequence ID" value="CRK89440.1"/>
    <property type="molecule type" value="Genomic_DNA"/>
</dbReference>
<feature type="region of interest" description="Disordered" evidence="1">
    <location>
        <begin position="254"/>
        <end position="274"/>
    </location>
</feature>
<sequence length="1704" mass="188351">MPFVQRQIEPKYIARRSSASKKSTSGSSPLRDNELETITNLTLSNAMRQLASLLALSKEIFTELNKELEGISERSTRLKTKINTLQNKVDDPSYDAKLVVVPESDLVTFVQIKNHFKTDYVITTNLFTVESRTDTLQKMYENAAKTPVPAIEEMDKILGHRDRRSSDAFICTPILGQVRRRMKNSIDIEIETNMPAAVKELRKWTSNEAIGDITVAPDCVARVGHNTSMAEQSLVSNRAGTSFDCTDDVTVISVNNNNSRRSEDDKDEPLDHRLPSPEEQCLILALKYPAQIVRVDTSGKRFDRQSAARKSLLHVQTGLHATEDANDSSNTDSVKRRSRSRKPRGNRRNTIAGTDQKEIEGISDNGHADEGEMLACHESEVTIVPRSKSSDVLKKDSLAIEVKRSSSHFNSLKQWGKSRLRMINRLSGTSDDTTRSSFRHKPNSDDIDDFNVLEAINKRQKKINDKDRRLSHERKPSYSSSERSLTVSSGLPTTTKMQTEINGSTLLPVKMREPTVLRRHRRGGFGNKDEPHSSSGNWSASSESGRTSIGSEITTTTTHPKSSASSSSLNHNNHTTSSGPPSSIISRRRFLNTSASSSITSEGTATPELQMFDGLHDEGETSSVYSCDTEGYYTSFHVDSGLKTLKEEEPITPMHSSMALSSTNSFESSGNQTVISPENEYELFGKGSTTTSSSAGTVCTAVLSHYENDRMGPSVPERKSSLGKLNRSGSSTSSSTLVRSCSTSTVGSTLEKGATIKRNGVLLQKEVSALVHQHKQENIISRGESPDSGNNTSSSPIDSNSSPTNQNTHTYSEFECSESSDLECVERTERIRIKTNINTSRIPSMCVITPSPSDDESKPTMKDEKIKIKENFLNLDKDTGYATVMQSETKISRKTSPLLPLNSMLGKLKGVLHPLKKSPNKEIASLKNDLQDDYVTIADIHTPKKTSSTSNGVYYSSDILKRNLATVLSGNLNEETEYVSLNELPCNVRTDGHLLAISANEKDEKIDKDKKNGGSENRGAVVKLDAHGKPIFDSNSLKRKKGAITTFSPGPCVKDTTESITTTTTVVSGSQSSTKNISENHNIKDNSSLKSEAQEGKSSAGIYRRPVNNIRPVVSQRNLKSSEVANENKKQLELKTNAVENSKTDTNSMSTTNNISQISRPNGSVALNLNSISSKTSANGAVRGAYVNIQDSAPLRNGPPIYSPPSPSSAVNVFAQQQQLEDYQRFYRDNEMMSSSFNSAYQWSPEENDFDGSALKRGNNNIYWTLQTRSKTGHHQYSNDNAYQIRDDVSQETRSKDIESLYSTPNKNRKNQLRTTPLGFEFFSPVAPSKLNERIIEEEKEIDSKDIMSPIDPRNNGVFSTSTPQRNPNFSTMSPSKTSLTEDLRSRLRLQNPGIRSHGNSPISSGRSTPKCVFEPQQQSRSRHSWSTNNVEIPSTSTCSDRLGTPKTSLMDFKKLLLNKNTSTRSGKISAVELLKQSKTNAQKSPSPTPGSLNNSMNILDLSSSPKTFATRRMIRQGQFGSNLLTNSPSKTNNKQKHTWRMQNIRTDVISTSIPEAANDEEQESATSNNNQQRNLIEMKKSPEIVIKDVTEVEAEVEQEKALEASKVTSFKENLFIKQQENNFTENEIREHMKAATMNMQQQRAQFLFGVNSPTTLNASNIATLNNNNNNKTVNLKSGIIPPPKETSPKPSNSNATASLETAL</sequence>
<feature type="region of interest" description="Disordered" evidence="1">
    <location>
        <begin position="1478"/>
        <end position="1499"/>
    </location>
</feature>